<evidence type="ECO:0000256" key="1">
    <source>
        <dbReference type="SAM" id="Coils"/>
    </source>
</evidence>
<sequence>MSLNIEQLMALADRLDKEGQHEEADKIDAMVKKLAVTMVKERDPEFEKEWKKERPEGRRPSIYVGKPEEQVGPEDEPMPDPEKPLLDEELKSKLLQLMEQEWHIFKPGDLFIWLKANDYIKNPESKWKQTEEEIQEQEREKNKWQQTEEEIQEQGLHEMQSSIKVKLFEKLANVADKLDNIGAADEAGLIDGFIQKHSGEEIDEEEIHKQEEDTKGALFNNLEMAKKVMSAASYKNIQFAYSQEIDNVNKSLTKMIETYKTQINRSVQSERDDMDYDREVSVLGPAAGEEMGELSDEIQKLESKKKDELGKVADLPGVVDESDDVGDTKESNKNDEFSKIADDVLDYKGEDEQGEQSKRYDDKHHHSMQVREPKTKQERVDREGREKHHIDTMQQVEAGALNTRYCPEHVGVMVGRVGELTYQCPLDGAVYNWETGWTDYDGKEHPGGSVAAQTPDSSGYAIPHRIFDSRENILNRVN</sequence>
<accession>A0A0F9QR99</accession>
<dbReference type="AlphaFoldDB" id="A0A0F9QR99"/>
<evidence type="ECO:0000256" key="2">
    <source>
        <dbReference type="SAM" id="MobiDB-lite"/>
    </source>
</evidence>
<dbReference type="EMBL" id="LAZR01001761">
    <property type="protein sequence ID" value="KKN39492.1"/>
    <property type="molecule type" value="Genomic_DNA"/>
</dbReference>
<evidence type="ECO:0000313" key="3">
    <source>
        <dbReference type="EMBL" id="KKN39492.1"/>
    </source>
</evidence>
<feature type="compositionally biased region" description="Basic and acidic residues" evidence="2">
    <location>
        <begin position="326"/>
        <end position="387"/>
    </location>
</feature>
<gene>
    <name evidence="3" type="ORF">LCGC14_0742970</name>
</gene>
<keyword evidence="1" id="KW-0175">Coiled coil</keyword>
<feature type="compositionally biased region" description="Basic and acidic residues" evidence="2">
    <location>
        <begin position="44"/>
        <end position="59"/>
    </location>
</feature>
<name>A0A0F9QR99_9ZZZZ</name>
<feature type="region of interest" description="Disordered" evidence="2">
    <location>
        <begin position="44"/>
        <end position="84"/>
    </location>
</feature>
<reference evidence="3" key="1">
    <citation type="journal article" date="2015" name="Nature">
        <title>Complex archaea that bridge the gap between prokaryotes and eukaryotes.</title>
        <authorList>
            <person name="Spang A."/>
            <person name="Saw J.H."/>
            <person name="Jorgensen S.L."/>
            <person name="Zaremba-Niedzwiedzka K."/>
            <person name="Martijn J."/>
            <person name="Lind A.E."/>
            <person name="van Eijk R."/>
            <person name="Schleper C."/>
            <person name="Guy L."/>
            <person name="Ettema T.J."/>
        </authorList>
    </citation>
    <scope>NUCLEOTIDE SEQUENCE</scope>
</reference>
<comment type="caution">
    <text evidence="3">The sequence shown here is derived from an EMBL/GenBank/DDBJ whole genome shotgun (WGS) entry which is preliminary data.</text>
</comment>
<organism evidence="3">
    <name type="scientific">marine sediment metagenome</name>
    <dbReference type="NCBI Taxonomy" id="412755"/>
    <lineage>
        <taxon>unclassified sequences</taxon>
        <taxon>metagenomes</taxon>
        <taxon>ecological metagenomes</taxon>
    </lineage>
</organism>
<feature type="coiled-coil region" evidence="1">
    <location>
        <begin position="120"/>
        <end position="154"/>
    </location>
</feature>
<protein>
    <submittedName>
        <fullName evidence="3">Uncharacterized protein</fullName>
    </submittedName>
</protein>
<feature type="region of interest" description="Disordered" evidence="2">
    <location>
        <begin position="316"/>
        <end position="387"/>
    </location>
</feature>
<proteinExistence type="predicted"/>